<keyword evidence="13 18" id="KW-0408">Iron</keyword>
<accession>A0A3Q8CPU4</accession>
<dbReference type="InterPro" id="IPR027387">
    <property type="entry name" value="Cytb/b6-like_sf"/>
</dbReference>
<keyword evidence="6 18" id="KW-0349">Heme</keyword>
<evidence type="ECO:0000256" key="3">
    <source>
        <dbReference type="ARBA" id="ARBA00011649"/>
    </source>
</evidence>
<name>A0A3Q8CPU4_LIPBO</name>
<comment type="subunit">
    <text evidence="3">The main subunits of complex b-c1 are: cytochrome b, cytochrome c1 and the Rieske protein.</text>
</comment>
<feature type="binding site" description="axial binding residue" evidence="18">
    <location>
        <position position="175"/>
    </location>
    <ligand>
        <name>heme b</name>
        <dbReference type="ChEBI" id="CHEBI:60344"/>
        <label>b562</label>
    </ligand>
    <ligandPart>
        <name>Fe</name>
        <dbReference type="ChEBI" id="CHEBI:18248"/>
    </ligandPart>
</feature>
<geneLocation type="mitochondrion" evidence="22"/>
<evidence type="ECO:0000256" key="2">
    <source>
        <dbReference type="ARBA" id="ARBA00004448"/>
    </source>
</evidence>
<dbReference type="InterPro" id="IPR036150">
    <property type="entry name" value="Cyt_b/b6_C_sf"/>
</dbReference>
<feature type="transmembrane region" description="Helical" evidence="19">
    <location>
        <begin position="338"/>
        <end position="356"/>
    </location>
</feature>
<keyword evidence="15 19" id="KW-0496">Mitochondrion</keyword>
<keyword evidence="8 19" id="KW-0812">Transmembrane</keyword>
<keyword evidence="10" id="KW-0999">Mitochondrion inner membrane</keyword>
<dbReference type="GO" id="GO:0016491">
    <property type="term" value="F:oxidoreductase activity"/>
    <property type="evidence" value="ECO:0007669"/>
    <property type="project" value="UniProtKB-UniRule"/>
</dbReference>
<dbReference type="Pfam" id="PF00032">
    <property type="entry name" value="Cytochrom_B_C"/>
    <property type="match status" value="1"/>
</dbReference>
<dbReference type="GO" id="GO:0045275">
    <property type="term" value="C:respiratory chain complex III"/>
    <property type="evidence" value="ECO:0007669"/>
    <property type="project" value="InterPro"/>
</dbReference>
<dbReference type="PROSITE" id="PS51002">
    <property type="entry name" value="CYTB_NTER"/>
    <property type="match status" value="1"/>
</dbReference>
<dbReference type="PANTHER" id="PTHR19271">
    <property type="entry name" value="CYTOCHROME B"/>
    <property type="match status" value="1"/>
</dbReference>
<dbReference type="SUPFAM" id="SSF81342">
    <property type="entry name" value="Transmembrane di-heme cytochromes"/>
    <property type="match status" value="1"/>
</dbReference>
<dbReference type="PANTHER" id="PTHR19271:SF16">
    <property type="entry name" value="CYTOCHROME B"/>
    <property type="match status" value="1"/>
</dbReference>
<evidence type="ECO:0000256" key="6">
    <source>
        <dbReference type="ARBA" id="ARBA00022617"/>
    </source>
</evidence>
<dbReference type="Pfam" id="PF00033">
    <property type="entry name" value="Cytochrome_B"/>
    <property type="match status" value="1"/>
</dbReference>
<feature type="binding site" description="axial binding residue" evidence="18">
    <location>
        <position position="189"/>
    </location>
    <ligand>
        <name>heme b</name>
        <dbReference type="ChEBI" id="CHEBI:60344"/>
        <label>b566</label>
    </ligand>
    <ligandPart>
        <name>Fe</name>
        <dbReference type="ChEBI" id="CHEBI:18248"/>
    </ligandPart>
</feature>
<feature type="transmembrane region" description="Helical" evidence="19">
    <location>
        <begin position="22"/>
        <end position="48"/>
    </location>
</feature>
<dbReference type="AlphaFoldDB" id="A0A3Q8CPU4"/>
<organism evidence="22">
    <name type="scientific">Liposcelis bostrychophila</name>
    <name type="common">Booklouse</name>
    <dbReference type="NCBI Taxonomy" id="185214"/>
    <lineage>
        <taxon>Eukaryota</taxon>
        <taxon>Metazoa</taxon>
        <taxon>Ecdysozoa</taxon>
        <taxon>Arthropoda</taxon>
        <taxon>Hexapoda</taxon>
        <taxon>Insecta</taxon>
        <taxon>Pterygota</taxon>
        <taxon>Neoptera</taxon>
        <taxon>Paraneoptera</taxon>
        <taxon>Psocodea</taxon>
        <taxon>Troctomorpha</taxon>
        <taxon>Liposcelidetae</taxon>
        <taxon>Liposcelididae</taxon>
        <taxon>Liposcelis</taxon>
    </lineage>
</organism>
<evidence type="ECO:0000313" key="22">
    <source>
        <dbReference type="EMBL" id="ATU74563.1"/>
    </source>
</evidence>
<comment type="similarity">
    <text evidence="19">Belongs to the cytochrome b family.</text>
</comment>
<gene>
    <name evidence="22" type="primary">cob</name>
</gene>
<feature type="transmembrane region" description="Helical" evidence="19">
    <location>
        <begin position="103"/>
        <end position="126"/>
    </location>
</feature>
<dbReference type="InterPro" id="IPR030689">
    <property type="entry name" value="Cytochrome_b"/>
</dbReference>
<dbReference type="CDD" id="cd00284">
    <property type="entry name" value="Cytochrome_b_N"/>
    <property type="match status" value="1"/>
</dbReference>
<comment type="function">
    <text evidence="1 19">Component of the ubiquinol-cytochrome c reductase complex (complex III or cytochrome b-c1 complex) that is part of the mitochondrial respiratory chain. The b-c1 complex mediates electron transfer from ubiquinol to cytochrome c. Contributes to the generation of a proton gradient across the mitochondrial membrane that is then used for ATP synthesis.</text>
</comment>
<evidence type="ECO:0000256" key="19">
    <source>
        <dbReference type="RuleBase" id="RU362117"/>
    </source>
</evidence>
<keyword evidence="11 19" id="KW-0249">Electron transport</keyword>
<evidence type="ECO:0000256" key="12">
    <source>
        <dbReference type="ARBA" id="ARBA00022989"/>
    </source>
</evidence>
<feature type="domain" description="Cytochrome b/b6 C-terminal region profile" evidence="21">
    <location>
        <begin position="203"/>
        <end position="357"/>
    </location>
</feature>
<dbReference type="GO" id="GO:0046872">
    <property type="term" value="F:metal ion binding"/>
    <property type="evidence" value="ECO:0007669"/>
    <property type="project" value="UniProtKB-UniRule"/>
</dbReference>
<dbReference type="EMBL" id="KY656891">
    <property type="protein sequence ID" value="ATU74563.1"/>
    <property type="molecule type" value="Genomic_DNA"/>
</dbReference>
<feature type="binding site" description="axial binding residue" evidence="18">
    <location>
        <position position="90"/>
    </location>
    <ligand>
        <name>heme b</name>
        <dbReference type="ChEBI" id="CHEBI:60344"/>
        <label>b566</label>
    </ligand>
    <ligandPart>
        <name>Fe</name>
        <dbReference type="ChEBI" id="CHEBI:18248"/>
    </ligandPart>
</feature>
<dbReference type="Gene3D" id="1.20.810.10">
    <property type="entry name" value="Cytochrome Bc1 Complex, Chain C"/>
    <property type="match status" value="1"/>
</dbReference>
<keyword evidence="7 19" id="KW-0679">Respiratory chain</keyword>
<evidence type="ECO:0000313" key="23">
    <source>
        <dbReference type="EMBL" id="ATU74576.1"/>
    </source>
</evidence>
<evidence type="ECO:0000256" key="1">
    <source>
        <dbReference type="ARBA" id="ARBA00002566"/>
    </source>
</evidence>
<feature type="transmembrane region" description="Helical" evidence="19">
    <location>
        <begin position="133"/>
        <end position="154"/>
    </location>
</feature>
<feature type="transmembrane region" description="Helical" evidence="19">
    <location>
        <begin position="174"/>
        <end position="193"/>
    </location>
</feature>
<dbReference type="InterPro" id="IPR005797">
    <property type="entry name" value="Cyt_b/b6_N"/>
</dbReference>
<evidence type="ECO:0000256" key="9">
    <source>
        <dbReference type="ARBA" id="ARBA00022723"/>
    </source>
</evidence>
<keyword evidence="9 18" id="KW-0479">Metal-binding</keyword>
<dbReference type="InterPro" id="IPR048259">
    <property type="entry name" value="Cytochrome_b_N_euk/bac"/>
</dbReference>
<sequence>MTPPLKLIKSLLNLPTPSTINYYWNLGSLLGLCLSVQILTGVFLTMFFKADLSQSFSSVVSIMNNINNGWIIRFIHSTGASVFFIICYAHIGKALYFSSFYFWKVWASGLFLILFLMMEAFLGYVLPWGQMSFWGATVITNLISVIPYFGPLAVQWLWGGFNVGDPTLTRFLSFHFIIPFIMIAMSGIHLIMLHETGSSNPLGIPLNLDKISFSKFFIIKDLITVILVLLGLILLSTMFPFMFMDPENFMKANPMVTPIHIQPEWYFLFAYAILRSVPSKLGGVLMLVLSIVIIMVLPLLSKNKIKGLKFSFMKWLLFFHLGSFVILTWLGMQPVESPFVTLGMIYSVFYFSFYFLF</sequence>
<dbReference type="GO" id="GO:0008121">
    <property type="term" value="F:quinol-cytochrome-c reductase activity"/>
    <property type="evidence" value="ECO:0007669"/>
    <property type="project" value="InterPro"/>
</dbReference>
<feature type="transmembrane region" description="Helical" evidence="19">
    <location>
        <begin position="222"/>
        <end position="243"/>
    </location>
</feature>
<evidence type="ECO:0000256" key="14">
    <source>
        <dbReference type="ARBA" id="ARBA00023075"/>
    </source>
</evidence>
<evidence type="ECO:0000256" key="17">
    <source>
        <dbReference type="PIRSR" id="PIRSR038885-1"/>
    </source>
</evidence>
<dbReference type="PIRSF" id="PIRSF038885">
    <property type="entry name" value="COB"/>
    <property type="match status" value="1"/>
</dbReference>
<comment type="cofactor">
    <cofactor evidence="18">
        <name>heme</name>
        <dbReference type="ChEBI" id="CHEBI:30413"/>
    </cofactor>
    <text evidence="18">Binds 2 heme groups non-covalently.</text>
</comment>
<evidence type="ECO:0000256" key="11">
    <source>
        <dbReference type="ARBA" id="ARBA00022982"/>
    </source>
</evidence>
<evidence type="ECO:0000256" key="4">
    <source>
        <dbReference type="ARBA" id="ARBA00013531"/>
    </source>
</evidence>
<keyword evidence="12 19" id="KW-1133">Transmembrane helix</keyword>
<dbReference type="EMBL" id="KY656893">
    <property type="protein sequence ID" value="ATU74576.1"/>
    <property type="molecule type" value="Genomic_DNA"/>
</dbReference>
<proteinExistence type="inferred from homology"/>
<feature type="domain" description="Cytochrome b/b6 N-terminal region profile" evidence="20">
    <location>
        <begin position="1"/>
        <end position="202"/>
    </location>
</feature>
<evidence type="ECO:0000256" key="10">
    <source>
        <dbReference type="ARBA" id="ARBA00022792"/>
    </source>
</evidence>
<comment type="cofactor">
    <cofactor evidence="19">
        <name>heme b</name>
        <dbReference type="ChEBI" id="CHEBI:60344"/>
    </cofactor>
    <text evidence="19">Binds 2 heme groups non-covalently.</text>
</comment>
<feature type="transmembrane region" description="Helical" evidence="19">
    <location>
        <begin position="69"/>
        <end position="91"/>
    </location>
</feature>
<dbReference type="GO" id="GO:0006122">
    <property type="term" value="P:mitochondrial electron transport, ubiquinol to cytochrome c"/>
    <property type="evidence" value="ECO:0007669"/>
    <property type="project" value="TreeGrafter"/>
</dbReference>
<feature type="binding site" description="axial binding residue" evidence="18">
    <location>
        <position position="76"/>
    </location>
    <ligand>
        <name>heme b</name>
        <dbReference type="ChEBI" id="CHEBI:60344"/>
        <label>b562</label>
    </ligand>
    <ligandPart>
        <name>Fe</name>
        <dbReference type="ChEBI" id="CHEBI:18248"/>
    </ligandPart>
</feature>
<dbReference type="SUPFAM" id="SSF81648">
    <property type="entry name" value="a domain/subunit of cytochrome bc1 complex (Ubiquinol-cytochrome c reductase)"/>
    <property type="match status" value="1"/>
</dbReference>
<evidence type="ECO:0000256" key="5">
    <source>
        <dbReference type="ARBA" id="ARBA00022448"/>
    </source>
</evidence>
<protein>
    <recommendedName>
        <fullName evidence="4 19">Cytochrome b</fullName>
    </recommendedName>
</protein>
<keyword evidence="5 19" id="KW-0813">Transport</keyword>
<evidence type="ECO:0000256" key="15">
    <source>
        <dbReference type="ARBA" id="ARBA00023128"/>
    </source>
</evidence>
<evidence type="ECO:0000259" key="21">
    <source>
        <dbReference type="PROSITE" id="PS51003"/>
    </source>
</evidence>
<dbReference type="InterPro" id="IPR016174">
    <property type="entry name" value="Di-haem_cyt_TM"/>
</dbReference>
<evidence type="ECO:0000256" key="18">
    <source>
        <dbReference type="PIRSR" id="PIRSR038885-2"/>
    </source>
</evidence>
<dbReference type="PROSITE" id="PS51003">
    <property type="entry name" value="CYTB_CTER"/>
    <property type="match status" value="1"/>
</dbReference>
<feature type="transmembrane region" description="Helical" evidence="19">
    <location>
        <begin position="312"/>
        <end position="332"/>
    </location>
</feature>
<reference evidence="22" key="1">
    <citation type="submission" date="2017-02" db="EMBL/GenBank/DDBJ databases">
        <title>Mitochondrial genome organization varies among different groups of the booklouse, Liposcelis bostrychophila.</title>
        <authorList>
            <person name="Feng S.Q."/>
            <person name="Yang Q.Q."/>
            <person name="Li Z.H."/>
        </authorList>
    </citation>
    <scope>NUCLEOTIDE SEQUENCE</scope>
    <source>
        <strain evidence="22">BJ</strain>
        <strain evidence="23">XSG</strain>
    </source>
</reference>
<evidence type="ECO:0000259" key="20">
    <source>
        <dbReference type="PROSITE" id="PS51002"/>
    </source>
</evidence>
<comment type="subcellular location">
    <subcellularLocation>
        <location evidence="2">Mitochondrion inner membrane</location>
        <topology evidence="2">Multi-pass membrane protein</topology>
    </subcellularLocation>
</comment>
<dbReference type="GO" id="GO:0005743">
    <property type="term" value="C:mitochondrial inner membrane"/>
    <property type="evidence" value="ECO:0007669"/>
    <property type="project" value="UniProtKB-SubCell"/>
</dbReference>
<evidence type="ECO:0000256" key="13">
    <source>
        <dbReference type="ARBA" id="ARBA00023004"/>
    </source>
</evidence>
<keyword evidence="14" id="KW-0830">Ubiquinone</keyword>
<evidence type="ECO:0000256" key="16">
    <source>
        <dbReference type="ARBA" id="ARBA00023136"/>
    </source>
</evidence>
<feature type="transmembrane region" description="Helical" evidence="19">
    <location>
        <begin position="281"/>
        <end position="300"/>
    </location>
</feature>
<feature type="binding site" evidence="17">
    <location>
        <position position="194"/>
    </location>
    <ligand>
        <name>a ubiquinone</name>
        <dbReference type="ChEBI" id="CHEBI:16389"/>
    </ligand>
</feature>
<keyword evidence="16 19" id="KW-0472">Membrane</keyword>
<evidence type="ECO:0000256" key="7">
    <source>
        <dbReference type="ARBA" id="ARBA00022660"/>
    </source>
</evidence>
<evidence type="ECO:0000256" key="8">
    <source>
        <dbReference type="ARBA" id="ARBA00022692"/>
    </source>
</evidence>
<dbReference type="InterPro" id="IPR005798">
    <property type="entry name" value="Cyt_b/b6_C"/>
</dbReference>